<dbReference type="WBParaSite" id="jg239">
    <property type="protein sequence ID" value="jg239"/>
    <property type="gene ID" value="jg239"/>
</dbReference>
<protein>
    <submittedName>
        <fullName evidence="2">Uncharacterized protein</fullName>
    </submittedName>
</protein>
<proteinExistence type="predicted"/>
<dbReference type="Proteomes" id="UP000887574">
    <property type="component" value="Unplaced"/>
</dbReference>
<sequence length="169" mass="20163">MTRTPSRSKEKFRDAIFAKQTSWNRLNKQVKPKRLRVARSTETRRKDVPKNIANLHKLQRYMSMAQEYNNYMQKIVQRNYRYLKTVSPLTNSKFELHDDSMGSVEQWALKCRIFCKLLELIQENFPFSRPKFFQYLVLKVEIGTKDQDCFLLNFLASTTTPAFSLCLKY</sequence>
<dbReference type="AlphaFoldDB" id="A0A915DX62"/>
<reference evidence="2" key="1">
    <citation type="submission" date="2022-11" db="UniProtKB">
        <authorList>
            <consortium name="WormBaseParasite"/>
        </authorList>
    </citation>
    <scope>IDENTIFICATION</scope>
</reference>
<evidence type="ECO:0000313" key="1">
    <source>
        <dbReference type="Proteomes" id="UP000887574"/>
    </source>
</evidence>
<accession>A0A915DX62</accession>
<name>A0A915DX62_9BILA</name>
<evidence type="ECO:0000313" key="2">
    <source>
        <dbReference type="WBParaSite" id="jg239"/>
    </source>
</evidence>
<keyword evidence="1" id="KW-1185">Reference proteome</keyword>
<organism evidence="1 2">
    <name type="scientific">Ditylenchus dipsaci</name>
    <dbReference type="NCBI Taxonomy" id="166011"/>
    <lineage>
        <taxon>Eukaryota</taxon>
        <taxon>Metazoa</taxon>
        <taxon>Ecdysozoa</taxon>
        <taxon>Nematoda</taxon>
        <taxon>Chromadorea</taxon>
        <taxon>Rhabditida</taxon>
        <taxon>Tylenchina</taxon>
        <taxon>Tylenchomorpha</taxon>
        <taxon>Sphaerularioidea</taxon>
        <taxon>Anguinidae</taxon>
        <taxon>Anguininae</taxon>
        <taxon>Ditylenchus</taxon>
    </lineage>
</organism>